<gene>
    <name evidence="1" type="ORF">ASZ90_008025</name>
</gene>
<sequence>MKKISLIVSLSFLVLLLITGCEKSSSDWMKYKTDKDGNVYSYSKGSIKVDSANNSVQVLAKEIYSDVGKTIELQSRIKDGLSVEEYGNFSYKTCLYEIDVECQDIVDTF</sequence>
<accession>A0A0W8FNN7</accession>
<name>A0A0W8FNN7_9ZZZZ</name>
<dbReference type="AlphaFoldDB" id="A0A0W8FNN7"/>
<dbReference type="PROSITE" id="PS51257">
    <property type="entry name" value="PROKAR_LIPOPROTEIN"/>
    <property type="match status" value="1"/>
</dbReference>
<protein>
    <recommendedName>
        <fullName evidence="2">Lipoprotein</fullName>
    </recommendedName>
</protein>
<reference evidence="1" key="1">
    <citation type="journal article" date="2015" name="Proc. Natl. Acad. Sci. U.S.A.">
        <title>Networks of energetic and metabolic interactions define dynamics in microbial communities.</title>
        <authorList>
            <person name="Embree M."/>
            <person name="Liu J.K."/>
            <person name="Al-Bassam M.M."/>
            <person name="Zengler K."/>
        </authorList>
    </citation>
    <scope>NUCLEOTIDE SEQUENCE</scope>
</reference>
<organism evidence="1">
    <name type="scientific">hydrocarbon metagenome</name>
    <dbReference type="NCBI Taxonomy" id="938273"/>
    <lineage>
        <taxon>unclassified sequences</taxon>
        <taxon>metagenomes</taxon>
        <taxon>ecological metagenomes</taxon>
    </lineage>
</organism>
<comment type="caution">
    <text evidence="1">The sequence shown here is derived from an EMBL/GenBank/DDBJ whole genome shotgun (WGS) entry which is preliminary data.</text>
</comment>
<proteinExistence type="predicted"/>
<evidence type="ECO:0008006" key="2">
    <source>
        <dbReference type="Google" id="ProtNLM"/>
    </source>
</evidence>
<dbReference type="EMBL" id="LNQE01000978">
    <property type="protein sequence ID" value="KUG22222.1"/>
    <property type="molecule type" value="Genomic_DNA"/>
</dbReference>
<evidence type="ECO:0000313" key="1">
    <source>
        <dbReference type="EMBL" id="KUG22222.1"/>
    </source>
</evidence>